<accession>A0A9W8MVS5</accession>
<name>A0A9W8MVS5_9AGAR</name>
<proteinExistence type="predicted"/>
<evidence type="ECO:0000313" key="2">
    <source>
        <dbReference type="EMBL" id="KAJ3506772.1"/>
    </source>
</evidence>
<dbReference type="AlphaFoldDB" id="A0A9W8MVS5"/>
<protein>
    <submittedName>
        <fullName evidence="2">Uncharacterized protein</fullName>
    </submittedName>
</protein>
<feature type="region of interest" description="Disordered" evidence="1">
    <location>
        <begin position="234"/>
        <end position="333"/>
    </location>
</feature>
<reference evidence="2" key="1">
    <citation type="submission" date="2022-07" db="EMBL/GenBank/DDBJ databases">
        <title>Genome Sequence of Agrocybe chaxingu.</title>
        <authorList>
            <person name="Buettner E."/>
        </authorList>
    </citation>
    <scope>NUCLEOTIDE SEQUENCE</scope>
    <source>
        <strain evidence="2">MP-N11</strain>
    </source>
</reference>
<sequence>MVSLRLRSPFIREMFPWYTPVLSKETLAGNFPQDDSLQPFLASLEQYENSKTTAYDPESIRLRSILLIDTNSGAQAAGNAFSGNVEPKFAVPLCSYLSGCRLVDLRYMVENGTLHDPEVRRYDRTEFMAEMENNKLALLLTSLLLFNPVQWFKKDYDRFTLIKTSMAIGNAKPTLLLKIERFGVEMLFSIARGMATNRAVSHFLKQIPWSQLDELNNEETHWFAPRQFHGRLESLAPPLGATSSKDTNNFSSQPDTSPNSSNHIGLVSDPASARPPPGNAEQMRPTTPPGQPDTEGGTMDIDEDRPGDPAAEPRDAADAVDSCSSRRSERLALLPTQTSFSQFPTSPLKRKRKGHCKDTDEMSVIRTDPVDVEMVELPEELIRSSFINQPTETSESRDMDIAKEMERPLEGSSAEYPVDVDQIMDEMEGRLPITLDHNSFPKKYKRKHTVEIYTARGVPEAVLPAFHDPQLLDRFELFLRGVQETFVNNLPLHMSGGGGSVFKIIQRAAYFSSSHKAVQEILRFQHIVIPGIESGELQFDENGLETLASLDDVLDVKDHSLSTNANSTNIMRRGTLGQILQCSLLSKGKILSASPHLMGLSNVHSHPFSSEVHAWRQTRGLPFCKANTPFPADQMHWTFIATSGAHSSWTMAPHGYSTCIDVMAGKVWYIVGRPKTTRPDTMAATNIFLNNFDMEAPNLHLWDLEAMLLEPRTRLVLRPNTPYTYFTLDHAIVSGTYFYVTTAMRSTVFGLIHGFMGIPLINVASHGHDHSPGLLIRRLANFYHQYMVKHHGQRISSNVSSHLFDLENPRTPFDVLIFCAVVILVNVLDRQTYRLPDPSLEKYDQNTMPLKDRVSSMYARGEAIAMVEWLFTKYTMVDRDSGKKVEHPLEEIFMPYLAQLHNALLSYKAATLGKTRDSSLGAFSRQLRNAFHAYAGPLEIALFRENEKQRTISSLVPENEGRYIFTRREDNQRVMHTDDDILTGGTTMLDSNFLGFLNLHDDIWFASVTDV</sequence>
<gene>
    <name evidence="2" type="ORF">NLJ89_g6681</name>
</gene>
<feature type="compositionally biased region" description="Polar residues" evidence="1">
    <location>
        <begin position="241"/>
        <end position="263"/>
    </location>
</feature>
<dbReference type="Proteomes" id="UP001148786">
    <property type="component" value="Unassembled WGS sequence"/>
</dbReference>
<keyword evidence="3" id="KW-1185">Reference proteome</keyword>
<dbReference type="EMBL" id="JANKHO010000728">
    <property type="protein sequence ID" value="KAJ3506772.1"/>
    <property type="molecule type" value="Genomic_DNA"/>
</dbReference>
<feature type="compositionally biased region" description="Basic and acidic residues" evidence="1">
    <location>
        <begin position="304"/>
        <end position="317"/>
    </location>
</feature>
<evidence type="ECO:0000313" key="3">
    <source>
        <dbReference type="Proteomes" id="UP001148786"/>
    </source>
</evidence>
<comment type="caution">
    <text evidence="2">The sequence shown here is derived from an EMBL/GenBank/DDBJ whole genome shotgun (WGS) entry which is preliminary data.</text>
</comment>
<organism evidence="2 3">
    <name type="scientific">Agrocybe chaxingu</name>
    <dbReference type="NCBI Taxonomy" id="84603"/>
    <lineage>
        <taxon>Eukaryota</taxon>
        <taxon>Fungi</taxon>
        <taxon>Dikarya</taxon>
        <taxon>Basidiomycota</taxon>
        <taxon>Agaricomycotina</taxon>
        <taxon>Agaricomycetes</taxon>
        <taxon>Agaricomycetidae</taxon>
        <taxon>Agaricales</taxon>
        <taxon>Agaricineae</taxon>
        <taxon>Strophariaceae</taxon>
        <taxon>Agrocybe</taxon>
    </lineage>
</organism>
<evidence type="ECO:0000256" key="1">
    <source>
        <dbReference type="SAM" id="MobiDB-lite"/>
    </source>
</evidence>
<dbReference type="OrthoDB" id="3270451at2759"/>